<evidence type="ECO:0000313" key="2">
    <source>
        <dbReference type="Proteomes" id="UP000001548"/>
    </source>
</evidence>
<dbReference type="KEGG" id="gla:GL50803_0014014"/>
<dbReference type="PROSITE" id="PS00108">
    <property type="entry name" value="PROTEIN_KINASE_ST"/>
    <property type="match status" value="1"/>
</dbReference>
<comment type="caution">
    <text evidence="1">The sequence shown here is derived from an EMBL/GenBank/DDBJ whole genome shotgun (WGS) entry which is preliminary data.</text>
</comment>
<organism evidence="1 2">
    <name type="scientific">Giardia intestinalis (strain ATCC 50803 / WB clone C6)</name>
    <name type="common">Giardia lamblia</name>
    <dbReference type="NCBI Taxonomy" id="184922"/>
    <lineage>
        <taxon>Eukaryota</taxon>
        <taxon>Metamonada</taxon>
        <taxon>Diplomonadida</taxon>
        <taxon>Hexamitidae</taxon>
        <taxon>Giardiinae</taxon>
        <taxon>Giardia</taxon>
    </lineage>
</organism>
<sequence length="586" mass="65878">MQSFRYQRETIRLFENKHPMDCATFDTDDDTGQGIRFTSSRLLSINQNRRVEEGIAVFGDPARRAKSYPVVMKTLYFGSKQQQQEAVREFMFHQALQHPNLVRCLCTSQEGSELKILLEHCKYYDLDHYTGVFTAYTAGRIVAQLFSVLHYLHTLPYSSLFFVHGDVKRSNCFLDQDRDQKLGDFGSTHFQRYDAASLQQVPAEGHHGVTRSYLPYFRDGTPVVSQCTDIWAATLVSISILGDLTSFFQFTNSASLTHYLQNYHIDLLDALSGHDPRYAEFLLYFSTDEAIEAYYSSRSTDHDAVRARLRAFMCLPPVRSFLSVTPLFSSLNNQEVPFFIREETASGFTKLHRAYTEKTLLTLAAAQTGTGPSSSLTPEGVTKITSRTVYFTSDHATVHSDPFVMSLCGEIEAMNLCPRLLDWLIRLALKYIESPEEFKAIWSSMYTELVTITAGKSMFSEVSSPLAQQDDLISDSFGRERASCFQLSDEFDLIQIALSNAGVQNASYVWSLIMDYVILCPEPREDLLSRGLCVQPELSDAGRKIQSEKEVVLEQTYATRGGASGASIIYAGGTEPKGDCVAEGGR</sequence>
<accession>A8BKH6</accession>
<dbReference type="PANTHER" id="PTHR24361">
    <property type="entry name" value="MITOGEN-ACTIVATED KINASE KINASE KINASE"/>
    <property type="match status" value="1"/>
</dbReference>
<dbReference type="HOGENOM" id="CLU_465751_0_0_1"/>
<gene>
    <name evidence="1" type="ORF">GL50803_0014014</name>
</gene>
<dbReference type="InterPro" id="IPR011009">
    <property type="entry name" value="Kinase-like_dom_sf"/>
</dbReference>
<dbReference type="GO" id="GO:0005524">
    <property type="term" value="F:ATP binding"/>
    <property type="evidence" value="ECO:0007669"/>
    <property type="project" value="InterPro"/>
</dbReference>
<dbReference type="RefSeq" id="XP_001706531.1">
    <property type="nucleotide sequence ID" value="XM_001706479.1"/>
</dbReference>
<dbReference type="Proteomes" id="UP000001548">
    <property type="component" value="Unassembled WGS sequence"/>
</dbReference>
<keyword evidence="1" id="KW-0418">Kinase</keyword>
<evidence type="ECO:0000313" key="1">
    <source>
        <dbReference type="EMBL" id="KAE8301486.1"/>
    </source>
</evidence>
<dbReference type="EMBL" id="AACB03000005">
    <property type="protein sequence ID" value="KAE8301486.1"/>
    <property type="molecule type" value="Genomic_DNA"/>
</dbReference>
<keyword evidence="1" id="KW-0808">Transferase</keyword>
<protein>
    <submittedName>
        <fullName evidence="1">Kinase</fullName>
    </submittedName>
</protein>
<proteinExistence type="predicted"/>
<dbReference type="Pfam" id="PF00069">
    <property type="entry name" value="Pkinase"/>
    <property type="match status" value="1"/>
</dbReference>
<dbReference type="VEuPathDB" id="GiardiaDB:GL50803_14014"/>
<dbReference type="SUPFAM" id="SSF56112">
    <property type="entry name" value="Protein kinase-like (PK-like)"/>
    <property type="match status" value="1"/>
</dbReference>
<dbReference type="GeneID" id="5699420"/>
<dbReference type="OMA" id="SQCTDIW"/>
<dbReference type="InterPro" id="IPR008271">
    <property type="entry name" value="Ser/Thr_kinase_AS"/>
</dbReference>
<dbReference type="SMART" id="SM00220">
    <property type="entry name" value="S_TKc"/>
    <property type="match status" value="1"/>
</dbReference>
<reference evidence="1 2" key="1">
    <citation type="journal article" date="2007" name="Science">
        <title>Genomic minimalism in the early diverging intestinal parasite Giardia lamblia.</title>
        <authorList>
            <person name="Morrison H.G."/>
            <person name="McArthur A.G."/>
            <person name="Gillin F.D."/>
            <person name="Aley S.B."/>
            <person name="Adam R.D."/>
            <person name="Olsen G.J."/>
            <person name="Best A.A."/>
            <person name="Cande W.Z."/>
            <person name="Chen F."/>
            <person name="Cipriano M.J."/>
            <person name="Davids B.J."/>
            <person name="Dawson S.C."/>
            <person name="Elmendorf H.G."/>
            <person name="Hehl A.B."/>
            <person name="Holder M.E."/>
            <person name="Huse S.M."/>
            <person name="Kim U.U."/>
            <person name="Lasek-Nesselquist E."/>
            <person name="Manning G."/>
            <person name="Nigam A."/>
            <person name="Nixon J.E."/>
            <person name="Palm D."/>
            <person name="Passamaneck N.E."/>
            <person name="Prabhu A."/>
            <person name="Reich C.I."/>
            <person name="Reiner D.S."/>
            <person name="Samuelson J."/>
            <person name="Svard S.G."/>
            <person name="Sogin M.L."/>
        </authorList>
    </citation>
    <scope>NUCLEOTIDE SEQUENCE [LARGE SCALE GENOMIC DNA]</scope>
    <source>
        <strain evidence="1 2">WB C6</strain>
    </source>
</reference>
<dbReference type="AlphaFoldDB" id="A8BKH6"/>
<name>A8BKH6_GIAIC</name>
<dbReference type="Gene3D" id="1.10.510.10">
    <property type="entry name" value="Transferase(Phosphotransferase) domain 1"/>
    <property type="match status" value="1"/>
</dbReference>
<dbReference type="InterPro" id="IPR053235">
    <property type="entry name" value="Ser_Thr_kinase"/>
</dbReference>
<dbReference type="InterPro" id="IPR000719">
    <property type="entry name" value="Prot_kinase_dom"/>
</dbReference>
<dbReference type="PROSITE" id="PS50011">
    <property type="entry name" value="PROTEIN_KINASE_DOM"/>
    <property type="match status" value="1"/>
</dbReference>
<keyword evidence="2" id="KW-1185">Reference proteome</keyword>
<dbReference type="GO" id="GO:0004672">
    <property type="term" value="F:protein kinase activity"/>
    <property type="evidence" value="ECO:0007669"/>
    <property type="project" value="InterPro"/>
</dbReference>